<dbReference type="PANTHER" id="PTHR30005:SF0">
    <property type="entry name" value="RETROGRADE REGULATION PROTEIN 2"/>
    <property type="match status" value="1"/>
</dbReference>
<dbReference type="PANTHER" id="PTHR30005">
    <property type="entry name" value="EXOPOLYPHOSPHATASE"/>
    <property type="match status" value="1"/>
</dbReference>
<organism evidence="2 3">
    <name type="scientific">Lacibacterium aquatile</name>
    <dbReference type="NCBI Taxonomy" id="1168082"/>
    <lineage>
        <taxon>Bacteria</taxon>
        <taxon>Pseudomonadati</taxon>
        <taxon>Pseudomonadota</taxon>
        <taxon>Alphaproteobacteria</taxon>
        <taxon>Rhodospirillales</taxon>
        <taxon>Rhodospirillaceae</taxon>
    </lineage>
</organism>
<dbReference type="Pfam" id="PF02541">
    <property type="entry name" value="Ppx-GppA"/>
    <property type="match status" value="1"/>
</dbReference>
<reference evidence="3" key="1">
    <citation type="journal article" date="2019" name="Int. J. Syst. Evol. Microbiol.">
        <title>The Global Catalogue of Microorganisms (GCM) 10K type strain sequencing project: providing services to taxonomists for standard genome sequencing and annotation.</title>
        <authorList>
            <consortium name="The Broad Institute Genomics Platform"/>
            <consortium name="The Broad Institute Genome Sequencing Center for Infectious Disease"/>
            <person name="Wu L."/>
            <person name="Ma J."/>
        </authorList>
    </citation>
    <scope>NUCLEOTIDE SEQUENCE [LARGE SCALE GENOMIC DNA]</scope>
    <source>
        <strain evidence="3">CGMCC 1.19062</strain>
    </source>
</reference>
<dbReference type="InterPro" id="IPR003695">
    <property type="entry name" value="Ppx_GppA_N"/>
</dbReference>
<dbReference type="InterPro" id="IPR043129">
    <property type="entry name" value="ATPase_NBD"/>
</dbReference>
<proteinExistence type="predicted"/>
<dbReference type="Proteomes" id="UP001597295">
    <property type="component" value="Unassembled WGS sequence"/>
</dbReference>
<keyword evidence="3" id="KW-1185">Reference proteome</keyword>
<dbReference type="SUPFAM" id="SSF53067">
    <property type="entry name" value="Actin-like ATPase domain"/>
    <property type="match status" value="2"/>
</dbReference>
<feature type="domain" description="Ppx/GppA phosphatase N-terminal" evidence="1">
    <location>
        <begin position="55"/>
        <end position="342"/>
    </location>
</feature>
<gene>
    <name evidence="2" type="ORF">ACFSM5_16850</name>
</gene>
<dbReference type="CDD" id="cd24054">
    <property type="entry name" value="ASKHA_NBD_AaPPX-GppA_MtPPX2-like"/>
    <property type="match status" value="1"/>
</dbReference>
<dbReference type="InterPro" id="IPR050273">
    <property type="entry name" value="GppA/Ppx_hydrolase"/>
</dbReference>
<evidence type="ECO:0000313" key="3">
    <source>
        <dbReference type="Proteomes" id="UP001597295"/>
    </source>
</evidence>
<evidence type="ECO:0000259" key="1">
    <source>
        <dbReference type="Pfam" id="PF02541"/>
    </source>
</evidence>
<evidence type="ECO:0000313" key="2">
    <source>
        <dbReference type="EMBL" id="MFD2264577.1"/>
    </source>
</evidence>
<protein>
    <submittedName>
        <fullName evidence="2">Ppx/GppA phosphatase family protein</fullName>
    </submittedName>
</protein>
<dbReference type="Gene3D" id="3.30.420.40">
    <property type="match status" value="1"/>
</dbReference>
<dbReference type="EMBL" id="JBHUIP010000013">
    <property type="protein sequence ID" value="MFD2264577.1"/>
    <property type="molecule type" value="Genomic_DNA"/>
</dbReference>
<name>A0ABW5DUI8_9PROT</name>
<dbReference type="Gene3D" id="3.30.420.150">
    <property type="entry name" value="Exopolyphosphatase. Domain 2"/>
    <property type="match status" value="1"/>
</dbReference>
<sequence>MTVMTNPSAQRGSAAEAPGDGLFAALDLGTNNCRLLIARRREEPGISPGSTQTGIDVVDAFSRIVRLGEGLVATGALSEEAQERTLSALAVCAAKIRRHRPRALRVVATEACRRASNGQAFLARVAQEIGLEMETIDPAEEALLALAGCAALLRPHKPYAVVFDIGGGSTELIWLEQRPGQAPIVHAWTSMPLGVVNLAEAEEPDLPTPKAYERMRARVEQFLDGFTASPTIQAAVARGDVQMLGASGTVTTLAGIHLDLPRYDRSKVDGITLNFSDLAAVSLKVRTMEEEVRHAHPCIGRARSDLVVAGCAILDALCARWPVGSLRIADRGVREGILLGLMGVPAPTLVNEGSYS</sequence>
<comment type="caution">
    <text evidence="2">The sequence shown here is derived from an EMBL/GenBank/DDBJ whole genome shotgun (WGS) entry which is preliminary data.</text>
</comment>
<accession>A0ABW5DUI8</accession>
<dbReference type="RefSeq" id="WP_379877668.1">
    <property type="nucleotide sequence ID" value="NZ_JBHUIP010000013.1"/>
</dbReference>